<evidence type="ECO:0000256" key="3">
    <source>
        <dbReference type="ARBA" id="ARBA00022490"/>
    </source>
</evidence>
<dbReference type="InterPro" id="IPR023796">
    <property type="entry name" value="Serpin_dom"/>
</dbReference>
<keyword evidence="4" id="KW-0472">Membrane</keyword>
<dbReference type="InterPro" id="IPR042178">
    <property type="entry name" value="Serpin_sf_1"/>
</dbReference>
<dbReference type="GO" id="GO:0005829">
    <property type="term" value="C:cytosol"/>
    <property type="evidence" value="ECO:0007669"/>
    <property type="project" value="UniProtKB-ARBA"/>
</dbReference>
<accession>A0A8C0D9M4</accession>
<dbReference type="GO" id="GO:0005615">
    <property type="term" value="C:extracellular space"/>
    <property type="evidence" value="ECO:0007669"/>
    <property type="project" value="InterPro"/>
</dbReference>
<dbReference type="InterPro" id="IPR036186">
    <property type="entry name" value="Serpin_sf"/>
</dbReference>
<dbReference type="InterPro" id="IPR000215">
    <property type="entry name" value="Serpin_fam"/>
</dbReference>
<evidence type="ECO:0000256" key="4">
    <source>
        <dbReference type="SAM" id="Phobius"/>
    </source>
</evidence>
<feature type="transmembrane region" description="Helical" evidence="4">
    <location>
        <begin position="37"/>
        <end position="58"/>
    </location>
</feature>
<evidence type="ECO:0000256" key="1">
    <source>
        <dbReference type="ARBA" id="ARBA00004496"/>
    </source>
</evidence>
<name>A0A8C0D9M4_BALMU</name>
<dbReference type="Gene3D" id="2.30.39.10">
    <property type="entry name" value="Alpha-1-antitrypsin, domain 1"/>
    <property type="match status" value="1"/>
</dbReference>
<dbReference type="Pfam" id="PF00079">
    <property type="entry name" value="Serpin"/>
    <property type="match status" value="1"/>
</dbReference>
<dbReference type="Gene3D" id="3.30.497.10">
    <property type="entry name" value="Antithrombin, subunit I, domain 2"/>
    <property type="match status" value="1"/>
</dbReference>
<keyword evidence="4" id="KW-1133">Transmembrane helix</keyword>
<dbReference type="FunFam" id="2.30.39.10:FF:000071">
    <property type="entry name" value="Serpin B3"/>
    <property type="match status" value="1"/>
</dbReference>
<evidence type="ECO:0000313" key="6">
    <source>
        <dbReference type="Ensembl" id="ENSBMSP00010017617.1"/>
    </source>
</evidence>
<feature type="domain" description="Serpin" evidence="5">
    <location>
        <begin position="77"/>
        <end position="439"/>
    </location>
</feature>
<dbReference type="PROSITE" id="PS00284">
    <property type="entry name" value="SERPIN"/>
    <property type="match status" value="1"/>
</dbReference>
<reference evidence="6" key="1">
    <citation type="submission" date="2023-09" db="UniProtKB">
        <authorList>
            <consortium name="Ensembl"/>
        </authorList>
    </citation>
    <scope>IDENTIFICATION</scope>
</reference>
<dbReference type="InterPro" id="IPR042185">
    <property type="entry name" value="Serpin_sf_2"/>
</dbReference>
<dbReference type="PANTHER" id="PTHR11461:SF186">
    <property type="entry name" value="SERPIN B4"/>
    <property type="match status" value="1"/>
</dbReference>
<evidence type="ECO:0000256" key="2">
    <source>
        <dbReference type="ARBA" id="ARBA00006426"/>
    </source>
</evidence>
<keyword evidence="3" id="KW-0963">Cytoplasm</keyword>
<protein>
    <recommendedName>
        <fullName evidence="5">Serpin domain-containing protein</fullName>
    </recommendedName>
</protein>
<dbReference type="GO" id="GO:0004867">
    <property type="term" value="F:serine-type endopeptidase inhibitor activity"/>
    <property type="evidence" value="ECO:0007669"/>
    <property type="project" value="InterPro"/>
</dbReference>
<dbReference type="CDD" id="cd19956">
    <property type="entry name" value="serpinB"/>
    <property type="match status" value="1"/>
</dbReference>
<dbReference type="GeneTree" id="ENSGT00940000154520"/>
<dbReference type="PANTHER" id="PTHR11461">
    <property type="entry name" value="SERINE PROTEASE INHIBITOR, SERPIN"/>
    <property type="match status" value="1"/>
</dbReference>
<evidence type="ECO:0000259" key="5">
    <source>
        <dbReference type="SMART" id="SM00093"/>
    </source>
</evidence>
<comment type="similarity">
    <text evidence="2">Belongs to the serpin family. Ov-serpin subfamily.</text>
</comment>
<dbReference type="AlphaFoldDB" id="A0A8C0D9M4"/>
<dbReference type="GO" id="GO:0002020">
    <property type="term" value="F:protease binding"/>
    <property type="evidence" value="ECO:0007669"/>
    <property type="project" value="UniProtKB-ARBA"/>
</dbReference>
<keyword evidence="4" id="KW-0812">Transmembrane</keyword>
<comment type="subcellular location">
    <subcellularLocation>
        <location evidence="1">Cytoplasm</location>
    </subcellularLocation>
</comment>
<dbReference type="SMART" id="SM00093">
    <property type="entry name" value="SERPIN"/>
    <property type="match status" value="1"/>
</dbReference>
<dbReference type="InterPro" id="IPR023795">
    <property type="entry name" value="Serpin_CS"/>
</dbReference>
<dbReference type="Ensembl" id="ENSBMST00010019454.1">
    <property type="protein sequence ID" value="ENSBMSP00010017617.1"/>
    <property type="gene ID" value="ENSBMSG00010012745.1"/>
</dbReference>
<organism evidence="6">
    <name type="scientific">Balaenoptera musculus</name>
    <name type="common">Blue whale</name>
    <dbReference type="NCBI Taxonomy" id="9771"/>
    <lineage>
        <taxon>Eukaryota</taxon>
        <taxon>Metazoa</taxon>
        <taxon>Chordata</taxon>
        <taxon>Craniata</taxon>
        <taxon>Vertebrata</taxon>
        <taxon>Euteleostomi</taxon>
        <taxon>Mammalia</taxon>
        <taxon>Eutheria</taxon>
        <taxon>Laurasiatheria</taxon>
        <taxon>Artiodactyla</taxon>
        <taxon>Whippomorpha</taxon>
        <taxon>Cetacea</taxon>
        <taxon>Mysticeti</taxon>
        <taxon>Balaenopteridae</taxon>
        <taxon>Balaenoptera</taxon>
    </lineage>
</organism>
<feature type="transmembrane region" description="Helical" evidence="4">
    <location>
        <begin position="64"/>
        <end position="86"/>
    </location>
</feature>
<dbReference type="SUPFAM" id="SSF56574">
    <property type="entry name" value="Serpins"/>
    <property type="match status" value="1"/>
</dbReference>
<sequence length="439" mass="50411">MDENESGFFEPAGDQPALCFSHAGCVFQGANACMEHFFVLFLSFFLGLFFCVFFDLAFCFICLFAFFLSFLLSFFLLSFFSFFFIYSGVHRSLKFPCPTLCLLQVLHFNEIAENKREGTTVDPVENTGNVHHQFQTLLTELKKPTDAYELNIANRLYGEKTFLFLQAYKDNVKKFYLASVESADFVNAAEESRKMINSWVESQTNEKIKDLFPEHSLCRVTVLVLVNAVYFKGQWCQKFKKEDTGEEKFWLNKNTSKSVQMMKQTDDFNFTSLEDMQVKILEIPYKGKELSMMVLLPNEVDGLQKLEDQLTAEKLIEWTSPQNMRERQVNLHLPRFKVEESYDLKATLEALGMVDAFSEGKADFSGMTGRRDLVVSKVIHKSFVEVNEEGTEAAAATGVEAVYYSSSIPDSFHCDHPFLFFIKHKKTNSILFYGRVSSP</sequence>
<proteinExistence type="inferred from homology"/>